<evidence type="ECO:0000313" key="12">
    <source>
        <dbReference type="EMBL" id="TKA26880.1"/>
    </source>
</evidence>
<dbReference type="GO" id="GO:0005737">
    <property type="term" value="C:cytoplasm"/>
    <property type="evidence" value="ECO:0007669"/>
    <property type="project" value="TreeGrafter"/>
</dbReference>
<reference evidence="12 13" key="1">
    <citation type="submission" date="2017-03" db="EMBL/GenBank/DDBJ databases">
        <title>Genomes of endolithic fungi from Antarctica.</title>
        <authorList>
            <person name="Coleine C."/>
            <person name="Masonjones S."/>
            <person name="Stajich J.E."/>
        </authorList>
    </citation>
    <scope>NUCLEOTIDE SEQUENCE [LARGE SCALE GENOMIC DNA]</scope>
    <source>
        <strain evidence="12 13">CCFEE 6315</strain>
    </source>
</reference>
<comment type="similarity">
    <text evidence="1">Belongs to the alkB family.</text>
</comment>
<dbReference type="PANTHER" id="PTHR16557:SF2">
    <property type="entry name" value="NUCLEIC ACID DIOXYGENASE ALKBH1"/>
    <property type="match status" value="1"/>
</dbReference>
<organism evidence="12 13">
    <name type="scientific">Salinomyces thailandicus</name>
    <dbReference type="NCBI Taxonomy" id="706561"/>
    <lineage>
        <taxon>Eukaryota</taxon>
        <taxon>Fungi</taxon>
        <taxon>Dikarya</taxon>
        <taxon>Ascomycota</taxon>
        <taxon>Pezizomycotina</taxon>
        <taxon>Dothideomycetes</taxon>
        <taxon>Dothideomycetidae</taxon>
        <taxon>Mycosphaerellales</taxon>
        <taxon>Teratosphaeriaceae</taxon>
        <taxon>Salinomyces</taxon>
    </lineage>
</organism>
<keyword evidence="7" id="KW-0843">Virulence</keyword>
<dbReference type="Proteomes" id="UP000308549">
    <property type="component" value="Unassembled WGS sequence"/>
</dbReference>
<dbReference type="OrthoDB" id="6614653at2759"/>
<dbReference type="InterPro" id="IPR037151">
    <property type="entry name" value="AlkB-like_sf"/>
</dbReference>
<sequence length="386" mass="43609">MSYVSAAGQVERGPHSVGNATEERPRKRAKTDDGPSAFEKPPDWMKNFYKRYQKFNKYALEAKLDLVECDSKSSSFSRHLVKACEGQIPEELKKLKQTFSEFLGWCTDCGDVDWKKCEHPEWATPPVYLIHDMPGLSIYPNLLPQNVQIALLDRLLHRDLSNPEHQTNVHTHYEVPYPPPAPGTNGPGSFFDASAKDLVYKPKQSHAAINTERLLDKKLRWITLGGQYDWTAKEYPAGPPPPFPNDIKTLLEKIFPMKAEAAIVNFYSPGETLSMHRDVSEECAQPLVSVSLGCEAVFVCGRGAEDATASETRISPIKLRSGDALLMSGESRYAWHGVPKVLPETCPEWLQDWPAVGKNEERFAAYKGWMKRKRVNLNVRQMFADE</sequence>
<dbReference type="EC" id="1.14.11.53" evidence="2"/>
<evidence type="ECO:0000313" key="13">
    <source>
        <dbReference type="Proteomes" id="UP000308549"/>
    </source>
</evidence>
<feature type="region of interest" description="Disordered" evidence="10">
    <location>
        <begin position="1"/>
        <end position="39"/>
    </location>
</feature>
<comment type="catalytic activity">
    <reaction evidence="8">
        <text>an N(6)-methyladenosine in mRNA + 2-oxoglutarate + O2 = an adenosine in mRNA + formaldehyde + succinate + CO2</text>
        <dbReference type="Rhea" id="RHEA:49520"/>
        <dbReference type="Rhea" id="RHEA-COMP:12414"/>
        <dbReference type="Rhea" id="RHEA-COMP:12417"/>
        <dbReference type="ChEBI" id="CHEBI:15379"/>
        <dbReference type="ChEBI" id="CHEBI:16526"/>
        <dbReference type="ChEBI" id="CHEBI:16810"/>
        <dbReference type="ChEBI" id="CHEBI:16842"/>
        <dbReference type="ChEBI" id="CHEBI:30031"/>
        <dbReference type="ChEBI" id="CHEBI:74411"/>
        <dbReference type="ChEBI" id="CHEBI:74449"/>
        <dbReference type="EC" id="1.14.11.53"/>
    </reaction>
    <physiologicalReaction direction="left-to-right" evidence="8">
        <dbReference type="Rhea" id="RHEA:49521"/>
    </physiologicalReaction>
</comment>
<gene>
    <name evidence="12" type="ORF">B0A50_04326</name>
</gene>
<dbReference type="EMBL" id="NAJL01000026">
    <property type="protein sequence ID" value="TKA26880.1"/>
    <property type="molecule type" value="Genomic_DNA"/>
</dbReference>
<dbReference type="Pfam" id="PF13532">
    <property type="entry name" value="2OG-FeII_Oxy_2"/>
    <property type="match status" value="1"/>
</dbReference>
<dbReference type="SUPFAM" id="SSF51197">
    <property type="entry name" value="Clavaminate synthase-like"/>
    <property type="match status" value="1"/>
</dbReference>
<evidence type="ECO:0000256" key="8">
    <source>
        <dbReference type="ARBA" id="ARBA00047565"/>
    </source>
</evidence>
<proteinExistence type="inferred from homology"/>
<evidence type="ECO:0000256" key="2">
    <source>
        <dbReference type="ARBA" id="ARBA00012931"/>
    </source>
</evidence>
<feature type="binding site" evidence="9">
    <location>
        <position position="276"/>
    </location>
    <ligand>
        <name>Fe cation</name>
        <dbReference type="ChEBI" id="CHEBI:24875"/>
        <note>catalytic</note>
    </ligand>
</feature>
<dbReference type="PROSITE" id="PS51471">
    <property type="entry name" value="FE2OG_OXY"/>
    <property type="match status" value="1"/>
</dbReference>
<dbReference type="InterPro" id="IPR004574">
    <property type="entry name" value="Alkb"/>
</dbReference>
<keyword evidence="3 9" id="KW-0479">Metal-binding</keyword>
<feature type="compositionally biased region" description="Basic and acidic residues" evidence="10">
    <location>
        <begin position="21"/>
        <end position="33"/>
    </location>
</feature>
<evidence type="ECO:0000256" key="4">
    <source>
        <dbReference type="ARBA" id="ARBA00022964"/>
    </source>
</evidence>
<keyword evidence="13" id="KW-1185">Reference proteome</keyword>
<name>A0A4U0TWT1_9PEZI</name>
<keyword evidence="5" id="KW-0560">Oxidoreductase</keyword>
<dbReference type="GO" id="GO:0046872">
    <property type="term" value="F:metal ion binding"/>
    <property type="evidence" value="ECO:0007669"/>
    <property type="project" value="UniProtKB-KW"/>
</dbReference>
<comment type="caution">
    <text evidence="12">The sequence shown here is derived from an EMBL/GenBank/DDBJ whole genome shotgun (WGS) entry which is preliminary data.</text>
</comment>
<evidence type="ECO:0000256" key="3">
    <source>
        <dbReference type="ARBA" id="ARBA00022723"/>
    </source>
</evidence>
<feature type="binding site" evidence="9">
    <location>
        <position position="336"/>
    </location>
    <ligand>
        <name>Fe cation</name>
        <dbReference type="ChEBI" id="CHEBI:24875"/>
        <note>catalytic</note>
    </ligand>
</feature>
<evidence type="ECO:0000256" key="10">
    <source>
        <dbReference type="SAM" id="MobiDB-lite"/>
    </source>
</evidence>
<evidence type="ECO:0000256" key="5">
    <source>
        <dbReference type="ARBA" id="ARBA00023002"/>
    </source>
</evidence>
<comment type="cofactor">
    <cofactor evidence="9">
        <name>Fe(2+)</name>
        <dbReference type="ChEBI" id="CHEBI:29033"/>
    </cofactor>
    <text evidence="9">Binds 1 Fe(2+) ion per subunit.</text>
</comment>
<dbReference type="InterPro" id="IPR005123">
    <property type="entry name" value="Oxoglu/Fe-dep_dioxygenase_dom"/>
</dbReference>
<keyword evidence="6 9" id="KW-0408">Iron</keyword>
<dbReference type="GO" id="GO:0005634">
    <property type="term" value="C:nucleus"/>
    <property type="evidence" value="ECO:0007669"/>
    <property type="project" value="TreeGrafter"/>
</dbReference>
<accession>A0A4U0TWT1</accession>
<dbReference type="FunFam" id="2.60.120.590:FF:000014">
    <property type="entry name" value="Oxidoreductase, 2OG-Fe(II) oxygenase family family"/>
    <property type="match status" value="1"/>
</dbReference>
<protein>
    <recommendedName>
        <fullName evidence="2">mRNA N(6)-methyladenine demethylase</fullName>
        <ecNumber evidence="2">1.14.11.53</ecNumber>
    </recommendedName>
</protein>
<evidence type="ECO:0000259" key="11">
    <source>
        <dbReference type="PROSITE" id="PS51471"/>
    </source>
</evidence>
<dbReference type="GO" id="GO:1990931">
    <property type="term" value="F:mRNA N6-methyladenosine dioxygenase activity"/>
    <property type="evidence" value="ECO:0007669"/>
    <property type="project" value="UniProtKB-EC"/>
</dbReference>
<dbReference type="AlphaFoldDB" id="A0A4U0TWT1"/>
<dbReference type="Gene3D" id="2.60.120.590">
    <property type="entry name" value="Alpha-ketoglutarate-dependent dioxygenase AlkB-like"/>
    <property type="match status" value="1"/>
</dbReference>
<dbReference type="PANTHER" id="PTHR16557">
    <property type="entry name" value="ALKYLATED DNA REPAIR PROTEIN ALKB-RELATED"/>
    <property type="match status" value="1"/>
</dbReference>
<evidence type="ECO:0000256" key="9">
    <source>
        <dbReference type="PIRSR" id="PIRSR604574-2"/>
    </source>
</evidence>
<evidence type="ECO:0000256" key="7">
    <source>
        <dbReference type="ARBA" id="ARBA00023026"/>
    </source>
</evidence>
<evidence type="ECO:0000256" key="6">
    <source>
        <dbReference type="ARBA" id="ARBA00023004"/>
    </source>
</evidence>
<evidence type="ECO:0000256" key="1">
    <source>
        <dbReference type="ARBA" id="ARBA00007879"/>
    </source>
</evidence>
<keyword evidence="4" id="KW-0223">Dioxygenase</keyword>
<feature type="domain" description="Fe2OG dioxygenase" evidence="11">
    <location>
        <begin position="258"/>
        <end position="383"/>
    </location>
</feature>
<feature type="binding site" evidence="9">
    <location>
        <position position="278"/>
    </location>
    <ligand>
        <name>Fe cation</name>
        <dbReference type="ChEBI" id="CHEBI:24875"/>
        <note>catalytic</note>
    </ligand>
</feature>
<dbReference type="InterPro" id="IPR027450">
    <property type="entry name" value="AlkB-like"/>
</dbReference>